<dbReference type="Proteomes" id="UP000422108">
    <property type="component" value="Chromosome"/>
</dbReference>
<gene>
    <name evidence="1" type="ORF">DSCOOX_55010</name>
</gene>
<reference evidence="1 2" key="1">
    <citation type="submission" date="2019-11" db="EMBL/GenBank/DDBJ databases">
        <title>Comparative genomics of hydrocarbon-degrading Desulfosarcina strains.</title>
        <authorList>
            <person name="Watanabe M."/>
            <person name="Kojima H."/>
            <person name="Fukui M."/>
        </authorList>
    </citation>
    <scope>NUCLEOTIDE SEQUENCE [LARGE SCALE GENOMIC DNA]</scope>
    <source>
        <strain evidence="2">oXyS1</strain>
    </source>
</reference>
<sequence>MMLKINQHRLVWPFFLIAGLLLSGAIDRQTRDALKVQHILKTIERQPPQTDDKERTAEITQSELNAYIAWRLAHETNTVINTMTVDLLDNNHVTGKIRFDAARLNLDAVLGEALDFDFKGVLVNGDRKARLDLIALSLCGQPVKPQVLAFVLQAAALYYGSAVSGLNDWYELPPGVRRIGVRKKGAVLYY</sequence>
<evidence type="ECO:0000313" key="2">
    <source>
        <dbReference type="Proteomes" id="UP000422108"/>
    </source>
</evidence>
<accession>A0A5K8AI50</accession>
<dbReference type="RefSeq" id="WP_155313083.1">
    <property type="nucleotide sequence ID" value="NZ_AP021879.1"/>
</dbReference>
<name>A0A5K8AI50_9BACT</name>
<keyword evidence="2" id="KW-1185">Reference proteome</keyword>
<proteinExistence type="predicted"/>
<dbReference type="AlphaFoldDB" id="A0A5K8AI50"/>
<dbReference type="EMBL" id="AP021879">
    <property type="protein sequence ID" value="BBO92321.1"/>
    <property type="molecule type" value="Genomic_DNA"/>
</dbReference>
<protein>
    <submittedName>
        <fullName evidence="1">Uncharacterized protein</fullName>
    </submittedName>
</protein>
<organism evidence="1 2">
    <name type="scientific">Desulfosarcina ovata subsp. ovata</name>
    <dbReference type="NCBI Taxonomy" id="2752305"/>
    <lineage>
        <taxon>Bacteria</taxon>
        <taxon>Pseudomonadati</taxon>
        <taxon>Thermodesulfobacteriota</taxon>
        <taxon>Desulfobacteria</taxon>
        <taxon>Desulfobacterales</taxon>
        <taxon>Desulfosarcinaceae</taxon>
        <taxon>Desulfosarcina</taxon>
    </lineage>
</organism>
<evidence type="ECO:0000313" key="1">
    <source>
        <dbReference type="EMBL" id="BBO92321.1"/>
    </source>
</evidence>